<feature type="compositionally biased region" description="Polar residues" evidence="9">
    <location>
        <begin position="303"/>
        <end position="312"/>
    </location>
</feature>
<keyword evidence="7" id="KW-0408">Iron</keyword>
<keyword evidence="6" id="KW-0560">Oxidoreductase</keyword>
<dbReference type="SUPFAM" id="SSF54909">
    <property type="entry name" value="Dimeric alpha+beta barrel"/>
    <property type="match status" value="1"/>
</dbReference>
<protein>
    <submittedName>
        <fullName evidence="13 14">Dye-decolorizing peroxidase msp1-like</fullName>
    </submittedName>
</protein>
<keyword evidence="5" id="KW-0732">Signal</keyword>
<dbReference type="PANTHER" id="PTHR30521">
    <property type="entry name" value="DEFERROCHELATASE/PEROXIDASE"/>
    <property type="match status" value="1"/>
</dbReference>
<evidence type="ECO:0000259" key="10">
    <source>
        <dbReference type="Pfam" id="PF20628"/>
    </source>
</evidence>
<evidence type="ECO:0000313" key="12">
    <source>
        <dbReference type="Proteomes" id="UP000694845"/>
    </source>
</evidence>
<feature type="domain" description="DyP dimeric alpha+beta barrel" evidence="11">
    <location>
        <begin position="42"/>
        <end position="208"/>
    </location>
</feature>
<comment type="similarity">
    <text evidence="8">Belongs to the DyP-type peroxidase family.</text>
</comment>
<dbReference type="InterPro" id="IPR049509">
    <property type="entry name" value="DyP_N"/>
</dbReference>
<dbReference type="Pfam" id="PF21105">
    <property type="entry name" value="DyP_N"/>
    <property type="match status" value="1"/>
</dbReference>
<evidence type="ECO:0000256" key="1">
    <source>
        <dbReference type="ARBA" id="ARBA00001970"/>
    </source>
</evidence>
<evidence type="ECO:0000259" key="11">
    <source>
        <dbReference type="Pfam" id="PF21105"/>
    </source>
</evidence>
<name>A0A8B7ZNF9_ACAPL</name>
<evidence type="ECO:0000256" key="5">
    <source>
        <dbReference type="ARBA" id="ARBA00022729"/>
    </source>
</evidence>
<feature type="region of interest" description="Disordered" evidence="9">
    <location>
        <begin position="292"/>
        <end position="313"/>
    </location>
</feature>
<evidence type="ECO:0000256" key="7">
    <source>
        <dbReference type="ARBA" id="ARBA00023004"/>
    </source>
</evidence>
<dbReference type="GO" id="GO:0005829">
    <property type="term" value="C:cytosol"/>
    <property type="evidence" value="ECO:0007669"/>
    <property type="project" value="TreeGrafter"/>
</dbReference>
<evidence type="ECO:0000256" key="3">
    <source>
        <dbReference type="ARBA" id="ARBA00022617"/>
    </source>
</evidence>
<organism evidence="12 13">
    <name type="scientific">Acanthaster planci</name>
    <name type="common">Crown-of-thorns starfish</name>
    <dbReference type="NCBI Taxonomy" id="133434"/>
    <lineage>
        <taxon>Eukaryota</taxon>
        <taxon>Metazoa</taxon>
        <taxon>Echinodermata</taxon>
        <taxon>Eleutherozoa</taxon>
        <taxon>Asterozoa</taxon>
        <taxon>Asteroidea</taxon>
        <taxon>Valvatacea</taxon>
        <taxon>Valvatida</taxon>
        <taxon>Acanthasteridae</taxon>
        <taxon>Acanthaster</taxon>
    </lineage>
</organism>
<dbReference type="KEGG" id="aplc:110987730"/>
<keyword evidence="12" id="KW-1185">Reference proteome</keyword>
<dbReference type="GO" id="GO:0046872">
    <property type="term" value="F:metal ion binding"/>
    <property type="evidence" value="ECO:0007669"/>
    <property type="project" value="UniProtKB-KW"/>
</dbReference>
<comment type="cofactor">
    <cofactor evidence="1">
        <name>heme b</name>
        <dbReference type="ChEBI" id="CHEBI:60344"/>
    </cofactor>
</comment>
<dbReference type="InterPro" id="IPR006314">
    <property type="entry name" value="Dyp_peroxidase"/>
</dbReference>
<proteinExistence type="inferred from homology"/>
<dbReference type="InterPro" id="IPR011008">
    <property type="entry name" value="Dimeric_a/b-barrel"/>
</dbReference>
<dbReference type="GO" id="GO:0004601">
    <property type="term" value="F:peroxidase activity"/>
    <property type="evidence" value="ECO:0007669"/>
    <property type="project" value="UniProtKB-KW"/>
</dbReference>
<dbReference type="PANTHER" id="PTHR30521:SF4">
    <property type="entry name" value="DEFERROCHELATASE"/>
    <property type="match status" value="1"/>
</dbReference>
<dbReference type="GO" id="GO:0020037">
    <property type="term" value="F:heme binding"/>
    <property type="evidence" value="ECO:0007669"/>
    <property type="project" value="InterPro"/>
</dbReference>
<evidence type="ECO:0000256" key="9">
    <source>
        <dbReference type="SAM" id="MobiDB-lite"/>
    </source>
</evidence>
<dbReference type="Pfam" id="PF20628">
    <property type="entry name" value="Dyp_perox_C"/>
    <property type="match status" value="1"/>
</dbReference>
<evidence type="ECO:0000313" key="14">
    <source>
        <dbReference type="RefSeq" id="XP_022106437.1"/>
    </source>
</evidence>
<dbReference type="NCBIfam" id="TIGR01413">
    <property type="entry name" value="Dyp_perox_fam"/>
    <property type="match status" value="1"/>
</dbReference>
<keyword evidence="4" id="KW-0479">Metal-binding</keyword>
<evidence type="ECO:0000313" key="13">
    <source>
        <dbReference type="RefSeq" id="XP_022106435.1"/>
    </source>
</evidence>
<feature type="domain" description="Dyp-type peroxidase C-terminal" evidence="10">
    <location>
        <begin position="436"/>
        <end position="501"/>
    </location>
</feature>
<dbReference type="OrthoDB" id="3207336at2759"/>
<evidence type="ECO:0000256" key="2">
    <source>
        <dbReference type="ARBA" id="ARBA00022559"/>
    </source>
</evidence>
<evidence type="ECO:0000256" key="4">
    <source>
        <dbReference type="ARBA" id="ARBA00022723"/>
    </source>
</evidence>
<keyword evidence="3" id="KW-0349">Heme</keyword>
<dbReference type="RefSeq" id="XP_022106435.1">
    <property type="nucleotide sequence ID" value="XM_022250743.1"/>
</dbReference>
<dbReference type="OMA" id="HELGNEH"/>
<dbReference type="RefSeq" id="XP_022106437.1">
    <property type="nucleotide sequence ID" value="XM_022250745.1"/>
</dbReference>
<evidence type="ECO:0000256" key="8">
    <source>
        <dbReference type="ARBA" id="ARBA00025737"/>
    </source>
</evidence>
<dbReference type="PROSITE" id="PS51404">
    <property type="entry name" value="DYP_PEROXIDASE"/>
    <property type="match status" value="1"/>
</dbReference>
<evidence type="ECO:0000256" key="6">
    <source>
        <dbReference type="ARBA" id="ARBA00023002"/>
    </source>
</evidence>
<accession>A0A8B7ZNF9</accession>
<dbReference type="InterPro" id="IPR048328">
    <property type="entry name" value="Dyp_perox_C"/>
</dbReference>
<reference evidence="13 14" key="1">
    <citation type="submission" date="2025-04" db="UniProtKB">
        <authorList>
            <consortium name="RefSeq"/>
        </authorList>
    </citation>
    <scope>IDENTIFICATION</scope>
</reference>
<keyword evidence="2" id="KW-0575">Peroxidase</keyword>
<dbReference type="Proteomes" id="UP000694845">
    <property type="component" value="Unplaced"/>
</dbReference>
<sequence>MTSQGFIFKTQPSIAARLLARQVRPKDQWQYTFDEPEVDVDDIQGDAFRGFNKPHLAILAIDIVDDQPATIQNTKKWLTDHVIPDVTTARDIIQYRELFRLMRERRDGVKPTSVAQICLNVSFSYDALLKLAPNKDVNKFYEPGKNVAFKIGLPPRSTYLHDPSKGEGAQQNWIVGAKKNPHILIQVASDRKALIQEEIDSLQDGLKSLGNPLKITYQEFGKRREDFPGHEHFGFLDGVSNFGVRGTYKEQGTGKLLYITPRFLDEKDPRFGMYGLPGQRLIWPGEVILGLPKQNDKTRDPEQANQPGSSSYVGPEWAKNGTYLVYRRLRQDVPKFWKFMTESAAEIAKHPDMAHFTKDHMGAKVVARWKSGTPVIREPSTDNPKLGADRLANNAFVYQTKEGPYALKPHGHTDGFPTGSPDPLGIVCPLSAHLRKVQPRDASTDIGNQFDTLKHLIIRRGIQYGDVIDDIMVEDGKDRGLMFVSYQASIEDQFEFLITHWANNPTNPHNGGGHDMVIGQSKATNRERSFDVRLPDGTVKTLTTTDEWVIPTGGGYFFVPSISALKNVIAN</sequence>
<gene>
    <name evidence="13 14" type="primary">LOC110987730</name>
</gene>
<dbReference type="GeneID" id="110987730"/>
<dbReference type="AlphaFoldDB" id="A0A8B7ZNF9"/>